<dbReference type="AlphaFoldDB" id="A0A098VSX4"/>
<evidence type="ECO:0000313" key="2">
    <source>
        <dbReference type="Proteomes" id="UP000029725"/>
    </source>
</evidence>
<accession>A0A098VSX4</accession>
<sequence length="175" mass="19781">MISTDRVSADWPSISSESEITTSTKNVYYKEKLAPCHLQRSANQIGFLDLEGCRKGANFRSDSPYKDKVVMRKPNLSGERSEELNESSLMSAEFLNAAMDCRIEGWPMVKHIFAEQELRQASSKNGKAKSTFKRLDDGRCNGGAVDWKRDQRPGANKIVLDPVFKRTTEHDHVRA</sequence>
<dbReference type="GeneID" id="25258938"/>
<protein>
    <submittedName>
        <fullName evidence="1">Uncharacterized protein</fullName>
    </submittedName>
</protein>
<dbReference type="VEuPathDB" id="MicrosporidiaDB:DI09_1p480"/>
<name>A0A098VSX4_9MICR</name>
<keyword evidence="2" id="KW-1185">Reference proteome</keyword>
<dbReference type="HOGENOM" id="CLU_1532971_0_0_1"/>
<proteinExistence type="predicted"/>
<dbReference type="EMBL" id="JMKJ01000111">
    <property type="protein sequence ID" value="KGG52198.1"/>
    <property type="molecule type" value="Genomic_DNA"/>
</dbReference>
<reference evidence="1 2" key="1">
    <citation type="submission" date="2014-04" db="EMBL/GenBank/DDBJ databases">
        <title>A new species of microsporidia sheds light on the evolution of extreme parasitism.</title>
        <authorList>
            <person name="Haag K.L."/>
            <person name="James T.Y."/>
            <person name="Larsson R."/>
            <person name="Schaer T.M."/>
            <person name="Refardt D."/>
            <person name="Pombert J.-F."/>
            <person name="Ebert D."/>
        </authorList>
    </citation>
    <scope>NUCLEOTIDE SEQUENCE [LARGE SCALE GENOMIC DNA]</scope>
    <source>
        <strain evidence="1 2">UGP3</strain>
        <tissue evidence="1">Spores</tissue>
    </source>
</reference>
<comment type="caution">
    <text evidence="1">The sequence shown here is derived from an EMBL/GenBank/DDBJ whole genome shotgun (WGS) entry which is preliminary data.</text>
</comment>
<organism evidence="1 2">
    <name type="scientific">Mitosporidium daphniae</name>
    <dbReference type="NCBI Taxonomy" id="1485682"/>
    <lineage>
        <taxon>Eukaryota</taxon>
        <taxon>Fungi</taxon>
        <taxon>Fungi incertae sedis</taxon>
        <taxon>Microsporidia</taxon>
        <taxon>Mitosporidium</taxon>
    </lineage>
</organism>
<gene>
    <name evidence="1" type="ORF">DI09_1p480</name>
</gene>
<dbReference type="RefSeq" id="XP_013238625.1">
    <property type="nucleotide sequence ID" value="XM_013383171.1"/>
</dbReference>
<evidence type="ECO:0000313" key="1">
    <source>
        <dbReference type="EMBL" id="KGG52198.1"/>
    </source>
</evidence>
<dbReference type="Proteomes" id="UP000029725">
    <property type="component" value="Unassembled WGS sequence"/>
</dbReference>